<feature type="transmembrane region" description="Helical" evidence="9">
    <location>
        <begin position="72"/>
        <end position="95"/>
    </location>
</feature>
<comment type="similarity">
    <text evidence="2">Belongs to the CPA3 antiporters (TC 2.A.63) subunit D family.</text>
</comment>
<organism evidence="11 12">
    <name type="scientific">Siminovitchia terrae</name>
    <name type="common">Bacillus terrae</name>
    <dbReference type="NCBI Taxonomy" id="1914933"/>
    <lineage>
        <taxon>Bacteria</taxon>
        <taxon>Bacillati</taxon>
        <taxon>Bacillota</taxon>
        <taxon>Bacilli</taxon>
        <taxon>Bacillales</taxon>
        <taxon>Bacillaceae</taxon>
        <taxon>Siminovitchia</taxon>
    </lineage>
</organism>
<feature type="transmembrane region" description="Helical" evidence="9">
    <location>
        <begin position="368"/>
        <end position="386"/>
    </location>
</feature>
<feature type="transmembrane region" description="Helical" evidence="9">
    <location>
        <begin position="300"/>
        <end position="318"/>
    </location>
</feature>
<feature type="transmembrane region" description="Helical" evidence="9">
    <location>
        <begin position="6"/>
        <end position="22"/>
    </location>
</feature>
<reference evidence="11 12" key="1">
    <citation type="submission" date="2018-12" db="EMBL/GenBank/DDBJ databases">
        <authorList>
            <person name="Sun L."/>
            <person name="Chen Z."/>
        </authorList>
    </citation>
    <scope>NUCLEOTIDE SEQUENCE [LARGE SCALE GENOMIC DNA]</scope>
    <source>
        <strain evidence="11 12">LMG 29736</strain>
    </source>
</reference>
<name>A0A429X6J6_SIMTE</name>
<feature type="transmembrane region" description="Helical" evidence="9">
    <location>
        <begin position="448"/>
        <end position="465"/>
    </location>
</feature>
<dbReference type="EMBL" id="QYTW02000015">
    <property type="protein sequence ID" value="RST58893.1"/>
    <property type="molecule type" value="Genomic_DNA"/>
</dbReference>
<dbReference type="InterPro" id="IPR050586">
    <property type="entry name" value="CPA3_Na-H_Antiporter_D"/>
</dbReference>
<feature type="transmembrane region" description="Helical" evidence="9">
    <location>
        <begin position="274"/>
        <end position="293"/>
    </location>
</feature>
<feature type="transmembrane region" description="Helical" evidence="9">
    <location>
        <begin position="204"/>
        <end position="228"/>
    </location>
</feature>
<protein>
    <submittedName>
        <fullName evidence="11">Na+/H+ antiporter subunit D</fullName>
    </submittedName>
</protein>
<keyword evidence="5 8" id="KW-0812">Transmembrane</keyword>
<evidence type="ECO:0000256" key="7">
    <source>
        <dbReference type="ARBA" id="ARBA00023136"/>
    </source>
</evidence>
<comment type="subcellular location">
    <subcellularLocation>
        <location evidence="1">Cell membrane</location>
        <topology evidence="1">Multi-pass membrane protein</topology>
    </subcellularLocation>
    <subcellularLocation>
        <location evidence="8">Membrane</location>
        <topology evidence="8">Multi-pass membrane protein</topology>
    </subcellularLocation>
</comment>
<evidence type="ECO:0000256" key="3">
    <source>
        <dbReference type="ARBA" id="ARBA00022449"/>
    </source>
</evidence>
<dbReference type="AlphaFoldDB" id="A0A429X6J6"/>
<gene>
    <name evidence="11" type="ORF">D5F11_014700</name>
</gene>
<feature type="transmembrane region" description="Helical" evidence="9">
    <location>
        <begin position="406"/>
        <end position="427"/>
    </location>
</feature>
<dbReference type="Proteomes" id="UP000287296">
    <property type="component" value="Unassembled WGS sequence"/>
</dbReference>
<evidence type="ECO:0000313" key="12">
    <source>
        <dbReference type="Proteomes" id="UP000287296"/>
    </source>
</evidence>
<dbReference type="GO" id="GO:0042773">
    <property type="term" value="P:ATP synthesis coupled electron transport"/>
    <property type="evidence" value="ECO:0007669"/>
    <property type="project" value="InterPro"/>
</dbReference>
<proteinExistence type="inferred from homology"/>
<evidence type="ECO:0000256" key="2">
    <source>
        <dbReference type="ARBA" id="ARBA00005346"/>
    </source>
</evidence>
<evidence type="ECO:0000256" key="8">
    <source>
        <dbReference type="RuleBase" id="RU000320"/>
    </source>
</evidence>
<dbReference type="GO" id="GO:0008137">
    <property type="term" value="F:NADH dehydrogenase (ubiquinone) activity"/>
    <property type="evidence" value="ECO:0007669"/>
    <property type="project" value="InterPro"/>
</dbReference>
<dbReference type="NCBIfam" id="NF005818">
    <property type="entry name" value="PRK07691.1"/>
    <property type="match status" value="1"/>
</dbReference>
<keyword evidence="3" id="KW-0813">Transport</keyword>
<evidence type="ECO:0000256" key="6">
    <source>
        <dbReference type="ARBA" id="ARBA00022989"/>
    </source>
</evidence>
<evidence type="ECO:0000256" key="1">
    <source>
        <dbReference type="ARBA" id="ARBA00004651"/>
    </source>
</evidence>
<feature type="domain" description="NADH:quinone oxidoreductase/Mrp antiporter transmembrane" evidence="10">
    <location>
        <begin position="127"/>
        <end position="417"/>
    </location>
</feature>
<dbReference type="GO" id="GO:0015297">
    <property type="term" value="F:antiporter activity"/>
    <property type="evidence" value="ECO:0007669"/>
    <property type="project" value="UniProtKB-KW"/>
</dbReference>
<dbReference type="OrthoDB" id="9811718at2"/>
<feature type="transmembrane region" description="Helical" evidence="9">
    <location>
        <begin position="130"/>
        <end position="150"/>
    </location>
</feature>
<evidence type="ECO:0000259" key="10">
    <source>
        <dbReference type="Pfam" id="PF00361"/>
    </source>
</evidence>
<dbReference type="PRINTS" id="PR01437">
    <property type="entry name" value="NUOXDRDTASE4"/>
</dbReference>
<dbReference type="PANTHER" id="PTHR42703">
    <property type="entry name" value="NADH DEHYDROGENASE"/>
    <property type="match status" value="1"/>
</dbReference>
<dbReference type="InterPro" id="IPR001750">
    <property type="entry name" value="ND/Mrp_TM"/>
</dbReference>
<sequence length="497" mass="54246">MINLLILPIIIPFVAAVILIFFKKDIVVQRWISIIAAAGGLAVSIILIRTVYNEGIQTVNLGSWEAPFGITLVSDMLSALLVTATSLITLCCILFSFRSIGKERESSFYYPVVQFLVVGVNGAFTTGDIFNMFVFFEVMLMSSYVLLVIGGTKIQLRESIKYILVNITSSALFVIAVAYLYSIVGTLNMAHISQRIAEVDQPAILTVLAVLFLIVFGLKGAIFPLFFWLPGAYYAPPAPIMALFGALLTKVGVYSILRTYTLFFYHDTGFTHEILTILSLITVVLGSIAAIAYKDMKKIVIYNIIIAIGVITYGIGAMNADALTGSVFYLIHDMLIKAVLFLLVGLIVFITGSTDYTKFSGLIKHYPLLGWSFFISVLALAGIPPLSGFVGKILIVSGGFSKGDLVGALIILMSSLFVLYSLMRVFINGFWGDPSGSMKKPELKIGSMLFPIIILVISSISYGVFSEWMNMYITQAVEVLIDPTVYIDAVLGNAQAP</sequence>
<evidence type="ECO:0000256" key="9">
    <source>
        <dbReference type="SAM" id="Phobius"/>
    </source>
</evidence>
<dbReference type="GO" id="GO:0005886">
    <property type="term" value="C:plasma membrane"/>
    <property type="evidence" value="ECO:0007669"/>
    <property type="project" value="UniProtKB-SubCell"/>
</dbReference>
<feature type="transmembrane region" description="Helical" evidence="9">
    <location>
        <begin position="107"/>
        <end position="124"/>
    </location>
</feature>
<evidence type="ECO:0000256" key="5">
    <source>
        <dbReference type="ARBA" id="ARBA00022692"/>
    </source>
</evidence>
<accession>A0A429X6J6</accession>
<dbReference type="RefSeq" id="WP_120116879.1">
    <property type="nucleotide sequence ID" value="NZ_QYTW02000015.1"/>
</dbReference>
<keyword evidence="3" id="KW-0050">Antiport</keyword>
<evidence type="ECO:0000256" key="4">
    <source>
        <dbReference type="ARBA" id="ARBA00022475"/>
    </source>
</evidence>
<dbReference type="PANTHER" id="PTHR42703:SF1">
    <property type="entry name" value="NA(+)_H(+) ANTIPORTER SUBUNIT D1"/>
    <property type="match status" value="1"/>
</dbReference>
<dbReference type="Pfam" id="PF00361">
    <property type="entry name" value="Proton_antipo_M"/>
    <property type="match status" value="1"/>
</dbReference>
<feature type="transmembrane region" description="Helical" evidence="9">
    <location>
        <begin position="240"/>
        <end position="262"/>
    </location>
</feature>
<keyword evidence="7 9" id="KW-0472">Membrane</keyword>
<keyword evidence="6 9" id="KW-1133">Transmembrane helix</keyword>
<evidence type="ECO:0000313" key="11">
    <source>
        <dbReference type="EMBL" id="RST58893.1"/>
    </source>
</evidence>
<dbReference type="InterPro" id="IPR003918">
    <property type="entry name" value="NADH_UbQ_OxRdtase"/>
</dbReference>
<feature type="transmembrane region" description="Helical" evidence="9">
    <location>
        <begin position="162"/>
        <end position="184"/>
    </location>
</feature>
<feature type="transmembrane region" description="Helical" evidence="9">
    <location>
        <begin position="34"/>
        <end position="52"/>
    </location>
</feature>
<feature type="transmembrane region" description="Helical" evidence="9">
    <location>
        <begin position="338"/>
        <end position="356"/>
    </location>
</feature>
<comment type="caution">
    <text evidence="11">The sequence shown here is derived from an EMBL/GenBank/DDBJ whole genome shotgun (WGS) entry which is preliminary data.</text>
</comment>
<keyword evidence="4" id="KW-1003">Cell membrane</keyword>